<accession>A0AAD4YP65</accession>
<dbReference type="EMBL" id="JAJFAZ020000007">
    <property type="protein sequence ID" value="KAI5316416.1"/>
    <property type="molecule type" value="Genomic_DNA"/>
</dbReference>
<reference evidence="1 2" key="1">
    <citation type="journal article" date="2022" name="G3 (Bethesda)">
        <title>Whole-genome sequence and methylome profiling of the almond [Prunus dulcis (Mill.) D.A. Webb] cultivar 'Nonpareil'.</title>
        <authorList>
            <person name="D'Amico-Willman K.M."/>
            <person name="Ouma W.Z."/>
            <person name="Meulia T."/>
            <person name="Sideli G.M."/>
            <person name="Gradziel T.M."/>
            <person name="Fresnedo-Ramirez J."/>
        </authorList>
    </citation>
    <scope>NUCLEOTIDE SEQUENCE [LARGE SCALE GENOMIC DNA]</scope>
    <source>
        <strain evidence="1">Clone GOH B32 T37-40</strain>
    </source>
</reference>
<dbReference type="PANTHER" id="PTHR35317:SF35">
    <property type="entry name" value="DUF4219 DOMAIN-CONTAINING PROTEIN"/>
    <property type="match status" value="1"/>
</dbReference>
<dbReference type="AlphaFoldDB" id="A0AAD4YP65"/>
<comment type="caution">
    <text evidence="1">The sequence shown here is derived from an EMBL/GenBank/DDBJ whole genome shotgun (WGS) entry which is preliminary data.</text>
</comment>
<protein>
    <submittedName>
        <fullName evidence="1">Uncharacterized protein</fullName>
    </submittedName>
</protein>
<proteinExistence type="predicted"/>
<name>A0AAD4YP65_PRUDU</name>
<sequence length="133" mass="15175">MAELLMKDARALGLIQSAVSNQLFSKIVNEETSKGAWDILKLEFRGDKQSYGEELSRERIVQKLLFSLPKSYDSICSVIEHSKDLETLEVQEVVASFKSFELRLDRHTENSSERAFASLNVFWDSKLSKTLEA</sequence>
<evidence type="ECO:0000313" key="1">
    <source>
        <dbReference type="EMBL" id="KAI5316416.1"/>
    </source>
</evidence>
<evidence type="ECO:0000313" key="2">
    <source>
        <dbReference type="Proteomes" id="UP001054821"/>
    </source>
</evidence>
<dbReference type="Pfam" id="PF14223">
    <property type="entry name" value="Retrotran_gag_2"/>
    <property type="match status" value="1"/>
</dbReference>
<gene>
    <name evidence="1" type="ORF">L3X38_036123</name>
</gene>
<organism evidence="1 2">
    <name type="scientific">Prunus dulcis</name>
    <name type="common">Almond</name>
    <name type="synonym">Amygdalus dulcis</name>
    <dbReference type="NCBI Taxonomy" id="3755"/>
    <lineage>
        <taxon>Eukaryota</taxon>
        <taxon>Viridiplantae</taxon>
        <taxon>Streptophyta</taxon>
        <taxon>Embryophyta</taxon>
        <taxon>Tracheophyta</taxon>
        <taxon>Spermatophyta</taxon>
        <taxon>Magnoliopsida</taxon>
        <taxon>eudicotyledons</taxon>
        <taxon>Gunneridae</taxon>
        <taxon>Pentapetalae</taxon>
        <taxon>rosids</taxon>
        <taxon>fabids</taxon>
        <taxon>Rosales</taxon>
        <taxon>Rosaceae</taxon>
        <taxon>Amygdaloideae</taxon>
        <taxon>Amygdaleae</taxon>
        <taxon>Prunus</taxon>
    </lineage>
</organism>
<dbReference type="PANTHER" id="PTHR35317">
    <property type="entry name" value="OS04G0629600 PROTEIN"/>
    <property type="match status" value="1"/>
</dbReference>
<keyword evidence="2" id="KW-1185">Reference proteome</keyword>
<dbReference type="Proteomes" id="UP001054821">
    <property type="component" value="Chromosome 7"/>
</dbReference>